<reference evidence="1 2" key="1">
    <citation type="submission" date="2019-06" db="EMBL/GenBank/DDBJ databases">
        <title>Whole genome shotgun sequence of Streptomyces cacaoi subsp. cacaoi NBRC 12748.</title>
        <authorList>
            <person name="Hosoyama A."/>
            <person name="Uohara A."/>
            <person name="Ohji S."/>
            <person name="Ichikawa N."/>
        </authorList>
    </citation>
    <scope>NUCLEOTIDE SEQUENCE [LARGE SCALE GENOMIC DNA]</scope>
    <source>
        <strain evidence="1 2">NBRC 12748</strain>
    </source>
</reference>
<dbReference type="AlphaFoldDB" id="A0A4Y3QWC0"/>
<protein>
    <submittedName>
        <fullName evidence="1">Uncharacterized protein</fullName>
    </submittedName>
</protein>
<gene>
    <name evidence="1" type="ORF">SCA03_22450</name>
</gene>
<name>A0A4Y3QWC0_STRCI</name>
<comment type="caution">
    <text evidence="1">The sequence shown here is derived from an EMBL/GenBank/DDBJ whole genome shotgun (WGS) entry which is preliminary data.</text>
</comment>
<organism evidence="1 2">
    <name type="scientific">Streptomyces cacaoi</name>
    <dbReference type="NCBI Taxonomy" id="1898"/>
    <lineage>
        <taxon>Bacteria</taxon>
        <taxon>Bacillati</taxon>
        <taxon>Actinomycetota</taxon>
        <taxon>Actinomycetes</taxon>
        <taxon>Kitasatosporales</taxon>
        <taxon>Streptomycetaceae</taxon>
        <taxon>Streptomyces</taxon>
    </lineage>
</organism>
<evidence type="ECO:0000313" key="2">
    <source>
        <dbReference type="Proteomes" id="UP000319210"/>
    </source>
</evidence>
<sequence length="308" mass="32451">MTSYDLEVALHEDALNSVVSSLYGRASLKEKLFQGSRTASGQTATWSVEECPVVSLRAPDSGFWTHAIARKPPVPEPYTNPFTVTFPKLRLTFDGAPWEREVTALCTLTVYSGNLTVVPVAVAIDLTGADAWATYFYEHVVGPKMLDLSSTLLRGVTVPHITFAEVDFGPPAIAVGEGALVAGTNLADGAAPPAPEPADAAAKFSGGTHFYVLIGPETVRRVAQAQMDAQTGKRNQTSGEAGFGIGKATYEADITLTSATAAVDDAAPDTVGISAGFTAHADAELELYSIGHDLEQVGDAIGHFFKSY</sequence>
<accession>A0A4Y3QWC0</accession>
<keyword evidence="2" id="KW-1185">Reference proteome</keyword>
<dbReference type="Proteomes" id="UP000319210">
    <property type="component" value="Unassembled WGS sequence"/>
</dbReference>
<dbReference type="RefSeq" id="WP_086815038.1">
    <property type="nucleotide sequence ID" value="NZ_BJMM01000008.1"/>
</dbReference>
<dbReference type="EMBL" id="BJMM01000008">
    <property type="protein sequence ID" value="GEB49694.1"/>
    <property type="molecule type" value="Genomic_DNA"/>
</dbReference>
<evidence type="ECO:0000313" key="1">
    <source>
        <dbReference type="EMBL" id="GEB49694.1"/>
    </source>
</evidence>
<proteinExistence type="predicted"/>